<dbReference type="Gene3D" id="3.30.420.10">
    <property type="entry name" value="Ribonuclease H-like superfamily/Ribonuclease H"/>
    <property type="match status" value="1"/>
</dbReference>
<dbReference type="GO" id="GO:0003676">
    <property type="term" value="F:nucleic acid binding"/>
    <property type="evidence" value="ECO:0007669"/>
    <property type="project" value="InterPro"/>
</dbReference>
<dbReference type="PANTHER" id="PTHR34023">
    <property type="entry name" value="RNASE H DOMAIN-CONTAINING PROTEIN"/>
    <property type="match status" value="1"/>
</dbReference>
<comment type="caution">
    <text evidence="2">The sequence shown here is derived from an EMBL/GenBank/DDBJ whole genome shotgun (WGS) entry which is preliminary data.</text>
</comment>
<protein>
    <recommendedName>
        <fullName evidence="1">RNase H type-1 domain-containing protein</fullName>
    </recommendedName>
</protein>
<evidence type="ECO:0000259" key="1">
    <source>
        <dbReference type="Pfam" id="PF13456"/>
    </source>
</evidence>
<dbReference type="PANTHER" id="PTHR34023:SF4">
    <property type="entry name" value="RNASE H TYPE-1 DOMAIN-CONTAINING PROTEIN"/>
    <property type="match status" value="1"/>
</dbReference>
<dbReference type="SUPFAM" id="SSF53098">
    <property type="entry name" value="Ribonuclease H-like"/>
    <property type="match status" value="1"/>
</dbReference>
<dbReference type="AlphaFoldDB" id="A0A8T2ZEN9"/>
<dbReference type="Pfam" id="PF13456">
    <property type="entry name" value="RVT_3"/>
    <property type="match status" value="1"/>
</dbReference>
<keyword evidence="3" id="KW-1185">Reference proteome</keyword>
<dbReference type="CDD" id="cd06222">
    <property type="entry name" value="RNase_H_like"/>
    <property type="match status" value="1"/>
</dbReference>
<dbReference type="EMBL" id="JACEGQ020000002">
    <property type="protein sequence ID" value="KAH8515917.1"/>
    <property type="molecule type" value="Genomic_DNA"/>
</dbReference>
<dbReference type="InterPro" id="IPR002156">
    <property type="entry name" value="RNaseH_domain"/>
</dbReference>
<sequence>MFCVFKEVRQLLRYAADVEGNRRLSCMFCLIVCGLRRFGSKPATPCVSLSTPLLFPYLVASPSGSVKFNTGGSFLCPSSHTAIRQGLLLAWDFGYRQVVMESDSLEAVHAISIGVLRSHPSLYIISDISHPCLRNWSVSFEHTLREVSHGADFLAKLGSSGDMCLSRFFQFLLKA</sequence>
<dbReference type="InterPro" id="IPR036397">
    <property type="entry name" value="RNaseH_sf"/>
</dbReference>
<dbReference type="GO" id="GO:0004523">
    <property type="term" value="F:RNA-DNA hybrid ribonuclease activity"/>
    <property type="evidence" value="ECO:0007669"/>
    <property type="project" value="InterPro"/>
</dbReference>
<dbReference type="InterPro" id="IPR012337">
    <property type="entry name" value="RNaseH-like_sf"/>
</dbReference>
<name>A0A8T2ZEN9_POPDE</name>
<dbReference type="Proteomes" id="UP000807159">
    <property type="component" value="Chromosome 2"/>
</dbReference>
<proteinExistence type="predicted"/>
<evidence type="ECO:0000313" key="3">
    <source>
        <dbReference type="Proteomes" id="UP000807159"/>
    </source>
</evidence>
<accession>A0A8T2ZEN9</accession>
<reference evidence="2" key="1">
    <citation type="journal article" date="2021" name="J. Hered.">
        <title>Genome Assembly of Salicaceae Populus deltoides (Eastern Cottonwood) I-69 Based on Nanopore Sequencing and Hi-C Technologies.</title>
        <authorList>
            <person name="Bai S."/>
            <person name="Wu H."/>
            <person name="Zhang J."/>
            <person name="Pan Z."/>
            <person name="Zhao W."/>
            <person name="Li Z."/>
            <person name="Tong C."/>
        </authorList>
    </citation>
    <scope>NUCLEOTIDE SEQUENCE</scope>
    <source>
        <tissue evidence="2">Leaf</tissue>
    </source>
</reference>
<feature type="domain" description="RNase H type-1" evidence="1">
    <location>
        <begin position="79"/>
        <end position="157"/>
    </location>
</feature>
<dbReference type="InterPro" id="IPR044730">
    <property type="entry name" value="RNase_H-like_dom_plant"/>
</dbReference>
<gene>
    <name evidence="2" type="ORF">H0E87_004365</name>
</gene>
<evidence type="ECO:0000313" key="2">
    <source>
        <dbReference type="EMBL" id="KAH8515917.1"/>
    </source>
</evidence>
<organism evidence="2 3">
    <name type="scientific">Populus deltoides</name>
    <name type="common">Eastern poplar</name>
    <name type="synonym">Eastern cottonwood</name>
    <dbReference type="NCBI Taxonomy" id="3696"/>
    <lineage>
        <taxon>Eukaryota</taxon>
        <taxon>Viridiplantae</taxon>
        <taxon>Streptophyta</taxon>
        <taxon>Embryophyta</taxon>
        <taxon>Tracheophyta</taxon>
        <taxon>Spermatophyta</taxon>
        <taxon>Magnoliopsida</taxon>
        <taxon>eudicotyledons</taxon>
        <taxon>Gunneridae</taxon>
        <taxon>Pentapetalae</taxon>
        <taxon>rosids</taxon>
        <taxon>fabids</taxon>
        <taxon>Malpighiales</taxon>
        <taxon>Salicaceae</taxon>
        <taxon>Saliceae</taxon>
        <taxon>Populus</taxon>
    </lineage>
</organism>